<reference evidence="3" key="1">
    <citation type="submission" date="2022-11" db="EMBL/GenBank/DDBJ databases">
        <authorList>
            <person name="Petersen C."/>
        </authorList>
    </citation>
    <scope>NUCLEOTIDE SEQUENCE</scope>
    <source>
        <strain evidence="3">IBT 19713</strain>
    </source>
</reference>
<reference evidence="3" key="2">
    <citation type="journal article" date="2023" name="IMA Fungus">
        <title>Comparative genomic study of the Penicillium genus elucidates a diverse pangenome and 15 lateral gene transfer events.</title>
        <authorList>
            <person name="Petersen C."/>
            <person name="Sorensen T."/>
            <person name="Nielsen M.R."/>
            <person name="Sondergaard T.E."/>
            <person name="Sorensen J.L."/>
            <person name="Fitzpatrick D.A."/>
            <person name="Frisvad J.C."/>
            <person name="Nielsen K.L."/>
        </authorList>
    </citation>
    <scope>NUCLEOTIDE SEQUENCE</scope>
    <source>
        <strain evidence="3">IBT 19713</strain>
    </source>
</reference>
<sequence>MAPLVIRQNQSLIPSPPSPAKGPPSPPADISARIDPAVFGELFAGTIGIFVLAVLVWKTGRFIRSFNRHKVLREGKSPNTRFAKTWYGWVRLETHERNKQIFRNIWSFIKKWTRWKTTRADYQWAWWDPDQQALQARRRNRQPLRWLPKYLMSYECPTAGDIWDPKPPVEVHGALISGPIPNIPMPESSHEKAMRCSANTFHCDFLTLSGDTSEETLGSAIWADARLNISSSTISREGAPFHVALNYISRQSLGTFGCRTNIGEVHRIRSFDGQYSSRARSRSSFAAGSAMHSGNERSILPPAIHHRRTRKYRAWAAQMQVKASEPFLYDLRDSSGPPGTPITDIMASLISESADRASMRRAKKNALQGRRSAYPSGQPLDDRSIMLNTAADLVQYGSTRSGSRLDAILSPVSRNNQIQKCATHPWSSVRDSKSAFSRKSTEICSLRENLPAEFQRNIFPTRPTTEKEQKPLPELSDWEIRLMDRLNRKLVWVFHETTPGQKPYHFALLANHWLNRETWLVYDPVSRVSTDARRMQGDPRYNVPYPMPDLSRRPKYPTPERTKAHTPRIDSWRAAVNRYRKISGIQDLVPHVDLYEDSAEEPPDGHIDPACWMLPKPPQGFEISSQQKGAWYEGGAGWQEKLDDWQRVRRGYRLHKAIHEGRAHRNRLKEIASNVNGYCRRVSGNLNRKGAEALSRSD</sequence>
<protein>
    <submittedName>
        <fullName evidence="3">Uncharacterized protein</fullName>
    </submittedName>
</protein>
<dbReference type="Proteomes" id="UP001150941">
    <property type="component" value="Unassembled WGS sequence"/>
</dbReference>
<evidence type="ECO:0000256" key="2">
    <source>
        <dbReference type="SAM" id="Phobius"/>
    </source>
</evidence>
<dbReference type="GeneID" id="83203488"/>
<evidence type="ECO:0000256" key="1">
    <source>
        <dbReference type="SAM" id="MobiDB-lite"/>
    </source>
</evidence>
<organism evidence="3 4">
    <name type="scientific">Penicillium chermesinum</name>
    <dbReference type="NCBI Taxonomy" id="63820"/>
    <lineage>
        <taxon>Eukaryota</taxon>
        <taxon>Fungi</taxon>
        <taxon>Dikarya</taxon>
        <taxon>Ascomycota</taxon>
        <taxon>Pezizomycotina</taxon>
        <taxon>Eurotiomycetes</taxon>
        <taxon>Eurotiomycetidae</taxon>
        <taxon>Eurotiales</taxon>
        <taxon>Aspergillaceae</taxon>
        <taxon>Penicillium</taxon>
    </lineage>
</organism>
<evidence type="ECO:0000313" key="4">
    <source>
        <dbReference type="Proteomes" id="UP001150941"/>
    </source>
</evidence>
<dbReference type="OrthoDB" id="5346728at2759"/>
<keyword evidence="2" id="KW-0472">Membrane</keyword>
<evidence type="ECO:0000313" key="3">
    <source>
        <dbReference type="EMBL" id="KAJ5225664.1"/>
    </source>
</evidence>
<feature type="region of interest" description="Disordered" evidence="1">
    <location>
        <begin position="535"/>
        <end position="566"/>
    </location>
</feature>
<name>A0A9W9TK92_9EURO</name>
<accession>A0A9W9TK92</accession>
<keyword evidence="4" id="KW-1185">Reference proteome</keyword>
<keyword evidence="2" id="KW-1133">Transmembrane helix</keyword>
<gene>
    <name evidence="3" type="ORF">N7468_006889</name>
</gene>
<dbReference type="RefSeq" id="XP_058329075.1">
    <property type="nucleotide sequence ID" value="XM_058476185.1"/>
</dbReference>
<dbReference type="AlphaFoldDB" id="A0A9W9TK92"/>
<feature type="transmembrane region" description="Helical" evidence="2">
    <location>
        <begin position="37"/>
        <end position="57"/>
    </location>
</feature>
<comment type="caution">
    <text evidence="3">The sequence shown here is derived from an EMBL/GenBank/DDBJ whole genome shotgun (WGS) entry which is preliminary data.</text>
</comment>
<keyword evidence="2" id="KW-0812">Transmembrane</keyword>
<dbReference type="EMBL" id="JAPQKS010000005">
    <property type="protein sequence ID" value="KAJ5225664.1"/>
    <property type="molecule type" value="Genomic_DNA"/>
</dbReference>
<proteinExistence type="predicted"/>